<evidence type="ECO:0008006" key="3">
    <source>
        <dbReference type="Google" id="ProtNLM"/>
    </source>
</evidence>
<sequence length="191" mass="22031">MDRFGFEIKWRGWIMECLSTARVSILVNGSPMEEFAMGKGLTQGDPLSPFLFLMVGEGLHGLVQKSKRAGLLHGLEIGQRETSISLFQFVVDTVIIVQNLRVSKLWGDIIRAGGKSLRLRDMLVRGFRWELVGNKEGVARDMGKREREGWRWNMEWRRKRIRREQGEEQGDKQVLWEVLDGIQIKEGVEDC</sequence>
<evidence type="ECO:0000313" key="1">
    <source>
        <dbReference type="EMBL" id="GKV34400.1"/>
    </source>
</evidence>
<reference evidence="1 2" key="1">
    <citation type="journal article" date="2021" name="Commun. Biol.">
        <title>The genome of Shorea leprosula (Dipterocarpaceae) highlights the ecological relevance of drought in aseasonal tropical rainforests.</title>
        <authorList>
            <person name="Ng K.K.S."/>
            <person name="Kobayashi M.J."/>
            <person name="Fawcett J.A."/>
            <person name="Hatakeyama M."/>
            <person name="Paape T."/>
            <person name="Ng C.H."/>
            <person name="Ang C.C."/>
            <person name="Tnah L.H."/>
            <person name="Lee C.T."/>
            <person name="Nishiyama T."/>
            <person name="Sese J."/>
            <person name="O'Brien M.J."/>
            <person name="Copetti D."/>
            <person name="Mohd Noor M.I."/>
            <person name="Ong R.C."/>
            <person name="Putra M."/>
            <person name="Sireger I.Z."/>
            <person name="Indrioko S."/>
            <person name="Kosugi Y."/>
            <person name="Izuno A."/>
            <person name="Isagi Y."/>
            <person name="Lee S.L."/>
            <person name="Shimizu K.K."/>
        </authorList>
    </citation>
    <scope>NUCLEOTIDE SEQUENCE [LARGE SCALE GENOMIC DNA]</scope>
    <source>
        <strain evidence="1">214</strain>
    </source>
</reference>
<accession>A0AAV5LAZ7</accession>
<gene>
    <name evidence="1" type="ORF">SLEP1_g42775</name>
</gene>
<organism evidence="1 2">
    <name type="scientific">Rubroshorea leprosula</name>
    <dbReference type="NCBI Taxonomy" id="152421"/>
    <lineage>
        <taxon>Eukaryota</taxon>
        <taxon>Viridiplantae</taxon>
        <taxon>Streptophyta</taxon>
        <taxon>Embryophyta</taxon>
        <taxon>Tracheophyta</taxon>
        <taxon>Spermatophyta</taxon>
        <taxon>Magnoliopsida</taxon>
        <taxon>eudicotyledons</taxon>
        <taxon>Gunneridae</taxon>
        <taxon>Pentapetalae</taxon>
        <taxon>rosids</taxon>
        <taxon>malvids</taxon>
        <taxon>Malvales</taxon>
        <taxon>Dipterocarpaceae</taxon>
        <taxon>Rubroshorea</taxon>
    </lineage>
</organism>
<dbReference type="InterPro" id="IPR052343">
    <property type="entry name" value="Retrotransposon-Effector_Assoc"/>
</dbReference>
<proteinExistence type="predicted"/>
<dbReference type="AlphaFoldDB" id="A0AAV5LAZ7"/>
<protein>
    <recommendedName>
        <fullName evidence="3">Reverse transcriptase domain-containing protein</fullName>
    </recommendedName>
</protein>
<comment type="caution">
    <text evidence="1">The sequence shown here is derived from an EMBL/GenBank/DDBJ whole genome shotgun (WGS) entry which is preliminary data.</text>
</comment>
<keyword evidence="2" id="KW-1185">Reference proteome</keyword>
<dbReference type="Proteomes" id="UP001054252">
    <property type="component" value="Unassembled WGS sequence"/>
</dbReference>
<evidence type="ECO:0000313" key="2">
    <source>
        <dbReference type="Proteomes" id="UP001054252"/>
    </source>
</evidence>
<dbReference type="EMBL" id="BPVZ01000105">
    <property type="protein sequence ID" value="GKV34400.1"/>
    <property type="molecule type" value="Genomic_DNA"/>
</dbReference>
<dbReference type="PANTHER" id="PTHR46890">
    <property type="entry name" value="NON-LTR RETROLELEMENT REVERSE TRANSCRIPTASE-LIKE PROTEIN-RELATED"/>
    <property type="match status" value="1"/>
</dbReference>
<dbReference type="PANTHER" id="PTHR46890:SF1">
    <property type="entry name" value="REVERSE TRANSCRIPTASE DOMAIN-CONTAINING PROTEIN"/>
    <property type="match status" value="1"/>
</dbReference>
<name>A0AAV5LAZ7_9ROSI</name>